<evidence type="ECO:0000313" key="3">
    <source>
        <dbReference type="Proteomes" id="UP000321261"/>
    </source>
</evidence>
<dbReference type="Proteomes" id="UP000321261">
    <property type="component" value="Unassembled WGS sequence"/>
</dbReference>
<gene>
    <name evidence="2" type="ORF">FHX44_11337</name>
</gene>
<organism evidence="2 3">
    <name type="scientific">Pseudonocardia hierapolitana</name>
    <dbReference type="NCBI Taxonomy" id="1128676"/>
    <lineage>
        <taxon>Bacteria</taxon>
        <taxon>Bacillati</taxon>
        <taxon>Actinomycetota</taxon>
        <taxon>Actinomycetes</taxon>
        <taxon>Pseudonocardiales</taxon>
        <taxon>Pseudonocardiaceae</taxon>
        <taxon>Pseudonocardia</taxon>
    </lineage>
</organism>
<proteinExistence type="predicted"/>
<feature type="transmembrane region" description="Helical" evidence="1">
    <location>
        <begin position="307"/>
        <end position="325"/>
    </location>
</feature>
<keyword evidence="1" id="KW-0812">Transmembrane</keyword>
<sequence length="349" mass="36561">MSVLMGEAARAVDDARTVGAAARSVLQSIRSGADDLDVAVDWLEASARRTAGDQVSRFDAHAAEPTDEELLAVAAAQLGIGTTLLSAEAAVESPSRVGRLEAAVRDLDVTADSIELEDGGTAARHRFDAGPTGTSPSVREAAHATLDEMADAAADVATAVLDRTLKPLVACVPESLRNLVADLRLDVGARLTRWGLRAVRRGLDLLQHLVDIDAVERIRARIDGVLARLGQDEDAAVLAGWAIGADAVREELGSRDPHDERSQLVAELDELTNRFAKLCRMLRRVAVALTGAAAALALLQITVPHAASITAVGLVLVLGATIVMGRDYTGASDIPGRVRGVRLVLGVAP</sequence>
<name>A0A561SHX1_9PSEU</name>
<dbReference type="AlphaFoldDB" id="A0A561SHX1"/>
<keyword evidence="3" id="KW-1185">Reference proteome</keyword>
<comment type="caution">
    <text evidence="2">The sequence shown here is derived from an EMBL/GenBank/DDBJ whole genome shotgun (WGS) entry which is preliminary data.</text>
</comment>
<evidence type="ECO:0000256" key="1">
    <source>
        <dbReference type="SAM" id="Phobius"/>
    </source>
</evidence>
<dbReference type="EMBL" id="VIWU01000001">
    <property type="protein sequence ID" value="TWF74457.1"/>
    <property type="molecule type" value="Genomic_DNA"/>
</dbReference>
<accession>A0A561SHX1</accession>
<keyword evidence="1" id="KW-1133">Transmembrane helix</keyword>
<reference evidence="2 3" key="1">
    <citation type="submission" date="2019-06" db="EMBL/GenBank/DDBJ databases">
        <title>Sequencing the genomes of 1000 actinobacteria strains.</title>
        <authorList>
            <person name="Klenk H.-P."/>
        </authorList>
    </citation>
    <scope>NUCLEOTIDE SEQUENCE [LARGE SCALE GENOMIC DNA]</scope>
    <source>
        <strain evidence="2 3">DSM 45671</strain>
    </source>
</reference>
<keyword evidence="1" id="KW-0472">Membrane</keyword>
<evidence type="ECO:0000313" key="2">
    <source>
        <dbReference type="EMBL" id="TWF74457.1"/>
    </source>
</evidence>
<protein>
    <submittedName>
        <fullName evidence="2">Uncharacterized protein</fullName>
    </submittedName>
</protein>